<evidence type="ECO:0000313" key="2">
    <source>
        <dbReference type="EMBL" id="MCF4144663.1"/>
    </source>
</evidence>
<reference evidence="2 3" key="1">
    <citation type="submission" date="2022-01" db="EMBL/GenBank/DDBJ databases">
        <title>Dethiosulfovibrio faecalis sp. nov., a novel proteolytic, non-sulfur-reducing bacterium isolated from a marine aquaculture solid waste bioreactor.</title>
        <authorList>
            <person name="Grabowski S."/>
            <person name="Apolinario E."/>
            <person name="Schneider N."/>
            <person name="Marshall C.W."/>
            <person name="Sowers K.R."/>
        </authorList>
    </citation>
    <scope>NUCLEOTIDE SEQUENCE [LARGE SCALE GENOMIC DNA]</scope>
    <source>
        <strain evidence="2 3">DSM 12590</strain>
    </source>
</reference>
<organism evidence="2 3">
    <name type="scientific">Dethiosulfovibrio acidaminovorans</name>
    <dbReference type="NCBI Taxonomy" id="133535"/>
    <lineage>
        <taxon>Bacteria</taxon>
        <taxon>Thermotogati</taxon>
        <taxon>Synergistota</taxon>
        <taxon>Synergistia</taxon>
        <taxon>Synergistales</taxon>
        <taxon>Dethiosulfovibrionaceae</taxon>
        <taxon>Dethiosulfovibrio</taxon>
    </lineage>
</organism>
<name>A0ABS9EXX5_9BACT</name>
<evidence type="ECO:0000256" key="1">
    <source>
        <dbReference type="SAM" id="Coils"/>
    </source>
</evidence>
<gene>
    <name evidence="2" type="ORF">L2W31_04920</name>
</gene>
<sequence>MNCMTSRLCAFLASLLLICSPAYEWDLKLPSLSLPSWLTGSDSDRFSSLWDDAMGELDDALGRLDEAEYLPDERLIGNDRSKNDRKIDSILEEVVAILADSEASNIRAEIMALRERIASRRAKLALLQERRVSAPSEGGLLNRGKDDLDETIESETEAMVSDERALDSLEDDFVSAMKKSGVNGSDESIRGMLAGVTADDIVAMQGVYLNVRFFADKLTELMESSSDDISVAKRYYGIYALLIRTCLVMNERFVEKIENRYIPELNDMETSAEGLAAEMGAQMGDPSLTSSQRALLRSNLDSTAITLRAIEAYRGYLEEQRDFALKNVDAFGRDYGVAYNAYRTMRLARGLLDLVKANRKDFDALASLEIPDVVVFSNDRLKKEFIAITEGLKN</sequence>
<dbReference type="EMBL" id="JAKGUF010000005">
    <property type="protein sequence ID" value="MCF4144663.1"/>
    <property type="molecule type" value="Genomic_DNA"/>
</dbReference>
<feature type="coiled-coil region" evidence="1">
    <location>
        <begin position="110"/>
        <end position="172"/>
    </location>
</feature>
<accession>A0ABS9EXX5</accession>
<keyword evidence="1" id="KW-0175">Coiled coil</keyword>
<dbReference type="Proteomes" id="UP001200932">
    <property type="component" value="Unassembled WGS sequence"/>
</dbReference>
<evidence type="ECO:0000313" key="3">
    <source>
        <dbReference type="Proteomes" id="UP001200932"/>
    </source>
</evidence>
<comment type="caution">
    <text evidence="2">The sequence shown here is derived from an EMBL/GenBank/DDBJ whole genome shotgun (WGS) entry which is preliminary data.</text>
</comment>
<keyword evidence="3" id="KW-1185">Reference proteome</keyword>
<proteinExistence type="predicted"/>
<protein>
    <submittedName>
        <fullName evidence="2">Uncharacterized protein</fullName>
    </submittedName>
</protein>